<dbReference type="STRING" id="1544798.LH29_23890"/>
<dbReference type="InterPro" id="IPR057169">
    <property type="entry name" value="DUF7847"/>
</dbReference>
<feature type="domain" description="DUF7847" evidence="2">
    <location>
        <begin position="128"/>
        <end position="263"/>
    </location>
</feature>
<evidence type="ECO:0000259" key="2">
    <source>
        <dbReference type="Pfam" id="PF25231"/>
    </source>
</evidence>
<proteinExistence type="predicted"/>
<name>A0A0D8J5I4_9BACT</name>
<dbReference type="RefSeq" id="WP_045033661.1">
    <property type="nucleotide sequence ID" value="NZ_JRHC01000009.1"/>
</dbReference>
<reference evidence="3 4" key="1">
    <citation type="submission" date="2014-09" db="EMBL/GenBank/DDBJ databases">
        <title>Draft Genome Sequence of Draconibacterium sp. JN14CK-3.</title>
        <authorList>
            <person name="Dong C."/>
            <person name="Lai Q."/>
            <person name="Shao Z."/>
        </authorList>
    </citation>
    <scope>NUCLEOTIDE SEQUENCE [LARGE SCALE GENOMIC DNA]</scope>
    <source>
        <strain evidence="3 4">JN14CK-3</strain>
    </source>
</reference>
<comment type="caution">
    <text evidence="3">The sequence shown here is derived from an EMBL/GenBank/DDBJ whole genome shotgun (WGS) entry which is preliminary data.</text>
</comment>
<protein>
    <recommendedName>
        <fullName evidence="2">DUF7847 domain-containing protein</fullName>
    </recommendedName>
</protein>
<keyword evidence="1" id="KW-0812">Transmembrane</keyword>
<dbReference type="Proteomes" id="UP000032544">
    <property type="component" value="Unassembled WGS sequence"/>
</dbReference>
<organism evidence="3 4">
    <name type="scientific">Draconibacterium sediminis</name>
    <dbReference type="NCBI Taxonomy" id="1544798"/>
    <lineage>
        <taxon>Bacteria</taxon>
        <taxon>Pseudomonadati</taxon>
        <taxon>Bacteroidota</taxon>
        <taxon>Bacteroidia</taxon>
        <taxon>Marinilabiliales</taxon>
        <taxon>Prolixibacteraceae</taxon>
        <taxon>Draconibacterium</taxon>
    </lineage>
</organism>
<evidence type="ECO:0000256" key="1">
    <source>
        <dbReference type="SAM" id="Phobius"/>
    </source>
</evidence>
<sequence length="280" mass="31954">MEQKDIRFRKQRDLGVVISDSFDFLKQEAKPIFRMIGIYVLPFVVLYAGAQVYFQRNVLSQFDLTNPESLMADIGPFYQNLFMFMFFGLFVQSLLMGTYYSYLEAYIKHGKGNFHLTDISSKFFSNSLLALGANFIFVIMVFFGAMMCIVPGLYFANTFSLLVFILIFEKKGISDALNRSWKLVNSSWWNTLLINLIAVVIVYAVGIVLSIPSLIMGVSSTIFSTEITNPADYPNWYWVLNAISSVITTVLLVIPFTFQAFQYFNLAERNDPTTPLAPQE</sequence>
<feature type="transmembrane region" description="Helical" evidence="1">
    <location>
        <begin position="36"/>
        <end position="54"/>
    </location>
</feature>
<dbReference type="EMBL" id="JRHC01000009">
    <property type="protein sequence ID" value="KJF41766.1"/>
    <property type="molecule type" value="Genomic_DNA"/>
</dbReference>
<accession>A0A0D8J5I4</accession>
<feature type="transmembrane region" description="Helical" evidence="1">
    <location>
        <begin position="123"/>
        <end position="143"/>
    </location>
</feature>
<feature type="transmembrane region" description="Helical" evidence="1">
    <location>
        <begin position="149"/>
        <end position="168"/>
    </location>
</feature>
<keyword evidence="1" id="KW-1133">Transmembrane helix</keyword>
<dbReference type="AlphaFoldDB" id="A0A0D8J5I4"/>
<keyword evidence="4" id="KW-1185">Reference proteome</keyword>
<dbReference type="OrthoDB" id="1049480at2"/>
<feature type="transmembrane region" description="Helical" evidence="1">
    <location>
        <begin position="236"/>
        <end position="258"/>
    </location>
</feature>
<feature type="transmembrane region" description="Helical" evidence="1">
    <location>
        <begin position="189"/>
        <end position="216"/>
    </location>
</feature>
<evidence type="ECO:0000313" key="4">
    <source>
        <dbReference type="Proteomes" id="UP000032544"/>
    </source>
</evidence>
<gene>
    <name evidence="3" type="ORF">LH29_23890</name>
</gene>
<keyword evidence="1" id="KW-0472">Membrane</keyword>
<dbReference type="Pfam" id="PF25231">
    <property type="entry name" value="DUF7847"/>
    <property type="match status" value="1"/>
</dbReference>
<feature type="transmembrane region" description="Helical" evidence="1">
    <location>
        <begin position="81"/>
        <end position="102"/>
    </location>
</feature>
<evidence type="ECO:0000313" key="3">
    <source>
        <dbReference type="EMBL" id="KJF41766.1"/>
    </source>
</evidence>